<dbReference type="OrthoDB" id="395414at2"/>
<keyword evidence="7" id="KW-0449">Lipoprotein</keyword>
<keyword evidence="3 8" id="KW-0732">Signal</keyword>
<feature type="chain" id="PRO_5003701334" evidence="8">
    <location>
        <begin position="24"/>
        <end position="554"/>
    </location>
</feature>
<keyword evidence="2" id="KW-1003">Cell membrane</keyword>
<dbReference type="EMBL" id="AJPR01000011">
    <property type="protein sequence ID" value="EIN15059.1"/>
    <property type="molecule type" value="Genomic_DNA"/>
</dbReference>
<dbReference type="PATRIC" id="fig|1110504.5.peg.681"/>
<evidence type="ECO:0000256" key="4">
    <source>
        <dbReference type="ARBA" id="ARBA00022737"/>
    </source>
</evidence>
<evidence type="ECO:0000256" key="8">
    <source>
        <dbReference type="SAM" id="SignalP"/>
    </source>
</evidence>
<dbReference type="Pfam" id="PF05215">
    <property type="entry name" value="Spiralin"/>
    <property type="match status" value="3"/>
</dbReference>
<dbReference type="STRING" id="1110504.MAGb_7010"/>
<evidence type="ECO:0000256" key="5">
    <source>
        <dbReference type="ARBA" id="ARBA00023136"/>
    </source>
</evidence>
<evidence type="ECO:0000313" key="10">
    <source>
        <dbReference type="Proteomes" id="UP000003181"/>
    </source>
</evidence>
<evidence type="ECO:0000256" key="1">
    <source>
        <dbReference type="ARBA" id="ARBA00004193"/>
    </source>
</evidence>
<reference evidence="9 10" key="1">
    <citation type="journal article" date="2012" name="Appl. Environ. Microbiol.">
        <title>Emergence of Atypical Mycoplasma agalactiae Strains Harboring a New Prophage and Associated with an Alpine Wild Ungulate Mortality Episode.</title>
        <authorList>
            <person name="Tardy F."/>
            <person name="Baranowski E."/>
            <person name="Nouvel L.X."/>
            <person name="Mick V."/>
            <person name="Manso-Silvan L."/>
            <person name="Thiaucourt F."/>
            <person name="Thebault P."/>
            <person name="Breton M."/>
            <person name="Sirand-Pugnet P."/>
            <person name="Blanchard A."/>
            <person name="Garnier A."/>
            <person name="Gibert P."/>
            <person name="Game Y."/>
            <person name="Poumarat F."/>
            <person name="Citti C."/>
        </authorList>
    </citation>
    <scope>NUCLEOTIDE SEQUENCE [LARGE SCALE GENOMIC DNA]</scope>
    <source>
        <strain evidence="9 10">14628</strain>
    </source>
</reference>
<evidence type="ECO:0000256" key="2">
    <source>
        <dbReference type="ARBA" id="ARBA00022475"/>
    </source>
</evidence>
<sequence>MKRTKLLLSLGSLSVFSAIPFIAAKCDDTNEKDNKNPINPVKPGDTTGDQVTKVELGKLSDKAKEELNKLAKDGVTKTQVVAVLKTEKGLENLTESDLAKVEFKDNKLTIEADKESKLVSGTYEFTVQKLTPDAIIDLSKVQITGEAKTLLKAEAKDNPDKAKVLAALKKDNNFAKLTESDFEVSFKDSTLTVKATAGSKVIKGELNISSKTELDNVTLTEEVKKGLQTESEKSELKAESIVSILKKLPELKDLDAKDVEIKKESNKLTVTAKSTSAKFTGTLKFVFKVMLNMVMTEDIKKELQSEAKDKPNTSNVVNILKKIPALVTLKTDDVKVQFGTGKLVISASETSNLIMGTVSIEKNSVERKINLSTYNFDEKTKESLLTALDEKNDEENNSTKSSIWFTLSNLFKNGLEEDDFDVEIDTSKGSITIKASKNSKRLEGQYTLKKPQSSSVQNGKVDLNKLKLEENFVKRFLEEFEDGNLASLSAAKLLKEVKELEKITKDDIEEIKAEKDGTVTENGLTQDVFKKVTIKASASSKLISGKLVIEKKAK</sequence>
<dbReference type="Proteomes" id="UP000003181">
    <property type="component" value="Unassembled WGS sequence"/>
</dbReference>
<proteinExistence type="predicted"/>
<dbReference type="GO" id="GO:0005886">
    <property type="term" value="C:plasma membrane"/>
    <property type="evidence" value="ECO:0007669"/>
    <property type="project" value="UniProtKB-SubCell"/>
</dbReference>
<name>I5D5V0_MYCAA</name>
<evidence type="ECO:0000313" key="9">
    <source>
        <dbReference type="EMBL" id="EIN15059.1"/>
    </source>
</evidence>
<dbReference type="InterPro" id="IPR049890">
    <property type="entry name" value="VlpA-F-like_signal"/>
</dbReference>
<keyword evidence="4" id="KW-0677">Repeat</keyword>
<dbReference type="RefSeq" id="WP_004024413.1">
    <property type="nucleotide sequence ID" value="NZ_AJPR01000011.1"/>
</dbReference>
<dbReference type="NCBIfam" id="NF033817">
    <property type="entry name" value="Mplas_variab_LP"/>
    <property type="match status" value="1"/>
</dbReference>
<dbReference type="AlphaFoldDB" id="I5D5V0"/>
<comment type="caution">
    <text evidence="9">The sequence shown here is derived from an EMBL/GenBank/DDBJ whole genome shotgun (WGS) entry which is preliminary data.</text>
</comment>
<comment type="subcellular location">
    <subcellularLocation>
        <location evidence="1">Cell membrane</location>
        <topology evidence="1">Lipid-anchor</topology>
    </subcellularLocation>
</comment>
<evidence type="ECO:0000256" key="3">
    <source>
        <dbReference type="ARBA" id="ARBA00022729"/>
    </source>
</evidence>
<protein>
    <submittedName>
        <fullName evidence="9">Uncharacterized protein</fullName>
    </submittedName>
</protein>
<organism evidence="9 10">
    <name type="scientific">Mycoplasmopsis agalactiae 14628</name>
    <dbReference type="NCBI Taxonomy" id="1110504"/>
    <lineage>
        <taxon>Bacteria</taxon>
        <taxon>Bacillati</taxon>
        <taxon>Mycoplasmatota</taxon>
        <taxon>Mycoplasmoidales</taxon>
        <taxon>Metamycoplasmataceae</taxon>
        <taxon>Mycoplasmopsis</taxon>
    </lineage>
</organism>
<evidence type="ECO:0000256" key="6">
    <source>
        <dbReference type="ARBA" id="ARBA00023139"/>
    </source>
</evidence>
<feature type="signal peptide" evidence="8">
    <location>
        <begin position="1"/>
        <end position="23"/>
    </location>
</feature>
<dbReference type="InterPro" id="IPR007880">
    <property type="entry name" value="Spiralin"/>
</dbReference>
<accession>I5D5V0</accession>
<keyword evidence="6" id="KW-0564">Palmitate</keyword>
<keyword evidence="5" id="KW-0472">Membrane</keyword>
<gene>
    <name evidence="9" type="ORF">MAGb_7010</name>
</gene>
<evidence type="ECO:0000256" key="7">
    <source>
        <dbReference type="ARBA" id="ARBA00023288"/>
    </source>
</evidence>